<protein>
    <submittedName>
        <fullName evidence="2">Uncharacterized protein</fullName>
    </submittedName>
</protein>
<sequence length="265" mass="29735">MSSFSYHELSHQDPSMKSKKNERGLNIILGVWTAVGVFFLYQGGLLENPTPRIGEFPGGEFVFKSDSRDYAASGGACRALEDLLKSTSEECIDPISNEPSKYWDHTIYIFYHDDPKKLPWKMMPRYSVGALLRPKQKHLKEKIVAIDDTYESVTVPKGKAAIIQFPHTDGLTSLLLFPYKVLSPLLKFANENRKGEDRDYGAIITTCDKEKSICTHYALLKENKKFNLGKPSTTKYIEGFDASDSAKESAKEFTAESVSGPDSEL</sequence>
<dbReference type="AlphaFoldDB" id="A0A7S1FV27"/>
<dbReference type="EMBL" id="HBFR01026989">
    <property type="protein sequence ID" value="CAD8892274.1"/>
    <property type="molecule type" value="Transcribed_RNA"/>
</dbReference>
<name>A0A7S1FV27_9STRA</name>
<gene>
    <name evidence="2" type="ORF">CHYS00102_LOCUS19480</name>
</gene>
<organism evidence="2">
    <name type="scientific">Corethron hystrix</name>
    <dbReference type="NCBI Taxonomy" id="216773"/>
    <lineage>
        <taxon>Eukaryota</taxon>
        <taxon>Sar</taxon>
        <taxon>Stramenopiles</taxon>
        <taxon>Ochrophyta</taxon>
        <taxon>Bacillariophyta</taxon>
        <taxon>Coscinodiscophyceae</taxon>
        <taxon>Corethrophycidae</taxon>
        <taxon>Corethrales</taxon>
        <taxon>Corethraceae</taxon>
        <taxon>Corethron</taxon>
    </lineage>
</organism>
<proteinExistence type="predicted"/>
<reference evidence="2" key="1">
    <citation type="submission" date="2021-01" db="EMBL/GenBank/DDBJ databases">
        <authorList>
            <person name="Corre E."/>
            <person name="Pelletier E."/>
            <person name="Niang G."/>
            <person name="Scheremetjew M."/>
            <person name="Finn R."/>
            <person name="Kale V."/>
            <person name="Holt S."/>
            <person name="Cochrane G."/>
            <person name="Meng A."/>
            <person name="Brown T."/>
            <person name="Cohen L."/>
        </authorList>
    </citation>
    <scope>NUCLEOTIDE SEQUENCE</scope>
    <source>
        <strain evidence="2">308</strain>
    </source>
</reference>
<evidence type="ECO:0000256" key="1">
    <source>
        <dbReference type="SAM" id="Phobius"/>
    </source>
</evidence>
<evidence type="ECO:0000313" key="2">
    <source>
        <dbReference type="EMBL" id="CAD8892274.1"/>
    </source>
</evidence>
<keyword evidence="1" id="KW-0472">Membrane</keyword>
<accession>A0A7S1FV27</accession>
<keyword evidence="1" id="KW-1133">Transmembrane helix</keyword>
<keyword evidence="1" id="KW-0812">Transmembrane</keyword>
<feature type="transmembrane region" description="Helical" evidence="1">
    <location>
        <begin position="24"/>
        <end position="41"/>
    </location>
</feature>